<dbReference type="EMBL" id="OKRB01000141">
    <property type="protein sequence ID" value="SPE30714.1"/>
    <property type="molecule type" value="Genomic_DNA"/>
</dbReference>
<feature type="transmembrane region" description="Helical" evidence="2">
    <location>
        <begin position="563"/>
        <end position="579"/>
    </location>
</feature>
<feature type="transmembrane region" description="Helical" evidence="2">
    <location>
        <begin position="413"/>
        <end position="430"/>
    </location>
</feature>
<evidence type="ECO:0000313" key="4">
    <source>
        <dbReference type="Proteomes" id="UP000239735"/>
    </source>
</evidence>
<feature type="transmembrane region" description="Helical" evidence="2">
    <location>
        <begin position="375"/>
        <end position="393"/>
    </location>
</feature>
<evidence type="ECO:0000256" key="2">
    <source>
        <dbReference type="SAM" id="Phobius"/>
    </source>
</evidence>
<feature type="transmembrane region" description="Helical" evidence="2">
    <location>
        <begin position="464"/>
        <end position="484"/>
    </location>
</feature>
<protein>
    <submittedName>
        <fullName evidence="3">Putative membrane protein</fullName>
    </submittedName>
</protein>
<evidence type="ECO:0000313" key="3">
    <source>
        <dbReference type="EMBL" id="SPE30714.1"/>
    </source>
</evidence>
<feature type="transmembrane region" description="Helical" evidence="2">
    <location>
        <begin position="232"/>
        <end position="253"/>
    </location>
</feature>
<feature type="transmembrane region" description="Helical" evidence="2">
    <location>
        <begin position="496"/>
        <end position="517"/>
    </location>
</feature>
<reference evidence="4" key="1">
    <citation type="submission" date="2018-02" db="EMBL/GenBank/DDBJ databases">
        <authorList>
            <person name="Hausmann B."/>
        </authorList>
    </citation>
    <scope>NUCLEOTIDE SEQUENCE [LARGE SCALE GENOMIC DNA]</scope>
    <source>
        <strain evidence="4">Peat soil MAG SbA5</strain>
    </source>
</reference>
<evidence type="ECO:0000256" key="1">
    <source>
        <dbReference type="SAM" id="MobiDB-lite"/>
    </source>
</evidence>
<feature type="transmembrane region" description="Helical" evidence="2">
    <location>
        <begin position="63"/>
        <end position="85"/>
    </location>
</feature>
<feature type="region of interest" description="Disordered" evidence="1">
    <location>
        <begin position="617"/>
        <end position="645"/>
    </location>
</feature>
<gene>
    <name evidence="3" type="ORF">SBA5_80083</name>
</gene>
<feature type="transmembrane region" description="Helical" evidence="2">
    <location>
        <begin position="193"/>
        <end position="220"/>
    </location>
</feature>
<dbReference type="AlphaFoldDB" id="A0A2N9M5E3"/>
<proteinExistence type="predicted"/>
<keyword evidence="2" id="KW-1133">Transmembrane helix</keyword>
<feature type="transmembrane region" description="Helical" evidence="2">
    <location>
        <begin position="295"/>
        <end position="317"/>
    </location>
</feature>
<organism evidence="3 4">
    <name type="scientific">Candidatus Sulfuritelmatomonas gaucii</name>
    <dbReference type="NCBI Taxonomy" id="2043161"/>
    <lineage>
        <taxon>Bacteria</taxon>
        <taxon>Pseudomonadati</taxon>
        <taxon>Acidobacteriota</taxon>
        <taxon>Terriglobia</taxon>
        <taxon>Terriglobales</taxon>
        <taxon>Acidobacteriaceae</taxon>
        <taxon>Candidatus Sulfuritelmatomonas</taxon>
    </lineage>
</organism>
<accession>A0A2N9M5E3</accession>
<sequence length="645" mass="72244">MREYFERILLMSEPDILPLRAQAARGAVREPERSQFAHLLRHFLERFFNHETASPDGDAKTRLVQVAFAAGLPPFVIAIYLWPVYHPFIESTMRRRALPGPPPYWLQVNHHFFFVIYSFVAVGIATVFEWDLFFPDLLDLFVLKTLPVPGLRQFLARVSAIAIFVAGFLFDVNVFATIVLVPATDPPNLPRFLAGHLLAAAGSGLFAAASVLAFECLVLSVLGERWFRRVSLFMQGFLISVLLMILLLFPVFSGVVPNLLQSGHWSVRCIPPFWFLGVYQRLMEGPAALPIYGQLARTAFLATLLVTSIVIFTYPLAYLRRTRQLVEGGAARPHRNWLTAVISGLITAILVRPPERRAIFHYVTQTLLRVPRYRVYLVLYGGVGLSIVIASVLRFSVTHNQVRMAVSVDGLRASIGIAAFWAVAGLRIAFLSPGNQQGSWIFHFIHGRPPELPMALEQLRAVKTWALLFVAAITGTVAILAFAIAPPELRTSRNVVAELLVAIGFCLILTDLFFLHVTTVAFTGEQTGQSANAAMSIARYLTFSPIVIGVAVVSTPGIEARDWRYLAILAGLMAAHWLIELRHRELVRQHCLLFDPEDRDNLFLLRLDLRDYGTDEHGAENQAIEDDGDPQYQYEPVCENAHRNE</sequence>
<dbReference type="OrthoDB" id="105452at2"/>
<feature type="transmembrane region" description="Helical" evidence="2">
    <location>
        <begin position="112"/>
        <end position="133"/>
    </location>
</feature>
<keyword evidence="2" id="KW-0812">Transmembrane</keyword>
<feature type="transmembrane region" description="Helical" evidence="2">
    <location>
        <begin position="537"/>
        <end position="557"/>
    </location>
</feature>
<feature type="transmembrane region" description="Helical" evidence="2">
    <location>
        <begin position="154"/>
        <end position="181"/>
    </location>
</feature>
<dbReference type="Proteomes" id="UP000239735">
    <property type="component" value="Unassembled WGS sequence"/>
</dbReference>
<keyword evidence="2" id="KW-0472">Membrane</keyword>
<name>A0A2N9M5E3_9BACT</name>